<dbReference type="SMART" id="SM00382">
    <property type="entry name" value="AAA"/>
    <property type="match status" value="1"/>
</dbReference>
<reference evidence="7" key="1">
    <citation type="submission" date="2022-11" db="EMBL/GenBank/DDBJ databases">
        <title>Hoeflea poritis sp. nov., isolated from scleractinian coral Porites lutea.</title>
        <authorList>
            <person name="Zhang G."/>
            <person name="Wei Q."/>
            <person name="Cai L."/>
        </authorList>
    </citation>
    <scope>NUCLEOTIDE SEQUENCE</scope>
    <source>
        <strain evidence="7">E7-10</strain>
    </source>
</reference>
<name>A0ABT4VJT8_9HYPH</name>
<evidence type="ECO:0000256" key="2">
    <source>
        <dbReference type="ARBA" id="ARBA00022448"/>
    </source>
</evidence>
<dbReference type="InterPro" id="IPR027417">
    <property type="entry name" value="P-loop_NTPase"/>
</dbReference>
<feature type="domain" description="ABC transporter" evidence="6">
    <location>
        <begin position="4"/>
        <end position="234"/>
    </location>
</feature>
<proteinExistence type="inferred from homology"/>
<gene>
    <name evidence="7" type="ORF">OOZ53_06190</name>
</gene>
<protein>
    <submittedName>
        <fullName evidence="7">ABC transporter ATP-binding protein</fullName>
    </submittedName>
</protein>
<keyword evidence="8" id="KW-1185">Reference proteome</keyword>
<dbReference type="PANTHER" id="PTHR43820:SF4">
    <property type="entry name" value="HIGH-AFFINITY BRANCHED-CHAIN AMINO ACID TRANSPORT ATP-BINDING PROTEIN LIVF"/>
    <property type="match status" value="1"/>
</dbReference>
<dbReference type="EMBL" id="JAPJZH010000003">
    <property type="protein sequence ID" value="MDA4844931.1"/>
    <property type="molecule type" value="Genomic_DNA"/>
</dbReference>
<evidence type="ECO:0000256" key="5">
    <source>
        <dbReference type="ARBA" id="ARBA00022970"/>
    </source>
</evidence>
<sequence length="234" mass="25162">MAFLEIEGLSAYYGKARALHNVDIAVEKGEIVAVVGANGAGKSTLLDSIMGLTTIKGDIRLGGDSLAGLSSRAIVEQGVGYAPERFNLFPYMSVLDNLLVGAFTAREEADRNLQLVFDLFPRLAERRSQETYTQSGGERQMVSLGRALMTGPSLLLVDEPTIGLAPKVCLDIAESLRRLNGETGLTIVITEQNANFAMSLASHLHILETGELKMSGTAEELGSDEELNKAYFGH</sequence>
<comment type="similarity">
    <text evidence="1">Belongs to the ABC transporter superfamily.</text>
</comment>
<evidence type="ECO:0000313" key="7">
    <source>
        <dbReference type="EMBL" id="MDA4844931.1"/>
    </source>
</evidence>
<comment type="caution">
    <text evidence="7">The sequence shown here is derived from an EMBL/GenBank/DDBJ whole genome shotgun (WGS) entry which is preliminary data.</text>
</comment>
<organism evidence="7 8">
    <name type="scientific">Hoeflea poritis</name>
    <dbReference type="NCBI Taxonomy" id="2993659"/>
    <lineage>
        <taxon>Bacteria</taxon>
        <taxon>Pseudomonadati</taxon>
        <taxon>Pseudomonadota</taxon>
        <taxon>Alphaproteobacteria</taxon>
        <taxon>Hyphomicrobiales</taxon>
        <taxon>Rhizobiaceae</taxon>
        <taxon>Hoeflea</taxon>
    </lineage>
</organism>
<dbReference type="InterPro" id="IPR052156">
    <property type="entry name" value="BCAA_Transport_ATP-bd_LivF"/>
</dbReference>
<dbReference type="Proteomes" id="UP001148313">
    <property type="component" value="Unassembled WGS sequence"/>
</dbReference>
<keyword evidence="5" id="KW-0029">Amino-acid transport</keyword>
<dbReference type="PANTHER" id="PTHR43820">
    <property type="entry name" value="HIGH-AFFINITY BRANCHED-CHAIN AMINO ACID TRANSPORT ATP-BINDING PROTEIN LIVF"/>
    <property type="match status" value="1"/>
</dbReference>
<dbReference type="CDD" id="cd03224">
    <property type="entry name" value="ABC_TM1139_LivF_branched"/>
    <property type="match status" value="1"/>
</dbReference>
<dbReference type="SUPFAM" id="SSF52540">
    <property type="entry name" value="P-loop containing nucleoside triphosphate hydrolases"/>
    <property type="match status" value="1"/>
</dbReference>
<keyword evidence="3" id="KW-0547">Nucleotide-binding</keyword>
<evidence type="ECO:0000256" key="3">
    <source>
        <dbReference type="ARBA" id="ARBA00022741"/>
    </source>
</evidence>
<evidence type="ECO:0000256" key="1">
    <source>
        <dbReference type="ARBA" id="ARBA00005417"/>
    </source>
</evidence>
<keyword evidence="4 7" id="KW-0067">ATP-binding</keyword>
<dbReference type="Pfam" id="PF00005">
    <property type="entry name" value="ABC_tran"/>
    <property type="match status" value="1"/>
</dbReference>
<dbReference type="GO" id="GO:0005524">
    <property type="term" value="F:ATP binding"/>
    <property type="evidence" value="ECO:0007669"/>
    <property type="project" value="UniProtKB-KW"/>
</dbReference>
<evidence type="ECO:0000313" key="8">
    <source>
        <dbReference type="Proteomes" id="UP001148313"/>
    </source>
</evidence>
<evidence type="ECO:0000259" key="6">
    <source>
        <dbReference type="PROSITE" id="PS50893"/>
    </source>
</evidence>
<dbReference type="RefSeq" id="WP_271088478.1">
    <property type="nucleotide sequence ID" value="NZ_JAPJZH010000003.1"/>
</dbReference>
<dbReference type="PROSITE" id="PS50893">
    <property type="entry name" value="ABC_TRANSPORTER_2"/>
    <property type="match status" value="1"/>
</dbReference>
<evidence type="ECO:0000256" key="4">
    <source>
        <dbReference type="ARBA" id="ARBA00022840"/>
    </source>
</evidence>
<dbReference type="InterPro" id="IPR003593">
    <property type="entry name" value="AAA+_ATPase"/>
</dbReference>
<dbReference type="Gene3D" id="3.40.50.300">
    <property type="entry name" value="P-loop containing nucleotide triphosphate hydrolases"/>
    <property type="match status" value="1"/>
</dbReference>
<dbReference type="InterPro" id="IPR003439">
    <property type="entry name" value="ABC_transporter-like_ATP-bd"/>
</dbReference>
<keyword evidence="2" id="KW-0813">Transport</keyword>
<accession>A0ABT4VJT8</accession>